<accession>A0A645GM34</accession>
<protein>
    <submittedName>
        <fullName evidence="2">Uncharacterized protein</fullName>
    </submittedName>
</protein>
<reference evidence="2" key="1">
    <citation type="submission" date="2019-08" db="EMBL/GenBank/DDBJ databases">
        <authorList>
            <person name="Kucharzyk K."/>
            <person name="Murdoch R.W."/>
            <person name="Higgins S."/>
            <person name="Loffler F."/>
        </authorList>
    </citation>
    <scope>NUCLEOTIDE SEQUENCE</scope>
</reference>
<dbReference type="AlphaFoldDB" id="A0A645GM34"/>
<dbReference type="EMBL" id="VSSQ01078101">
    <property type="protein sequence ID" value="MPN28001.1"/>
    <property type="molecule type" value="Genomic_DNA"/>
</dbReference>
<keyword evidence="1" id="KW-1133">Transmembrane helix</keyword>
<organism evidence="2">
    <name type="scientific">bioreactor metagenome</name>
    <dbReference type="NCBI Taxonomy" id="1076179"/>
    <lineage>
        <taxon>unclassified sequences</taxon>
        <taxon>metagenomes</taxon>
        <taxon>ecological metagenomes</taxon>
    </lineage>
</organism>
<evidence type="ECO:0000256" key="1">
    <source>
        <dbReference type="SAM" id="Phobius"/>
    </source>
</evidence>
<proteinExistence type="predicted"/>
<evidence type="ECO:0000313" key="2">
    <source>
        <dbReference type="EMBL" id="MPN28001.1"/>
    </source>
</evidence>
<name>A0A645GM34_9ZZZZ</name>
<sequence>MALAYLFLRKQWYRSRKVQVAGVILLLAAMLCGMVYQYRCIAREKQVQWKFAHTITKEDVCYKVTAGEETFYFMNPKLKDGELQFYQNGRQILQPTSVIRYTSLWAEDLFPTEVLEEFTFYKDMDTRYDNLVHKVEQH</sequence>
<keyword evidence="1" id="KW-0812">Transmembrane</keyword>
<feature type="transmembrane region" description="Helical" evidence="1">
    <location>
        <begin position="20"/>
        <end position="38"/>
    </location>
</feature>
<keyword evidence="1" id="KW-0472">Membrane</keyword>
<comment type="caution">
    <text evidence="2">The sequence shown here is derived from an EMBL/GenBank/DDBJ whole genome shotgun (WGS) entry which is preliminary data.</text>
</comment>
<gene>
    <name evidence="2" type="ORF">SDC9_175435</name>
</gene>